<evidence type="ECO:0000313" key="1">
    <source>
        <dbReference type="EMBL" id="CAG8538128.1"/>
    </source>
</evidence>
<gene>
    <name evidence="1" type="ORF">RPERSI_LOCUS3434</name>
</gene>
<name>A0ACA9LQ60_9GLOM</name>
<comment type="caution">
    <text evidence="1">The sequence shown here is derived from an EMBL/GenBank/DDBJ whole genome shotgun (WGS) entry which is preliminary data.</text>
</comment>
<dbReference type="Proteomes" id="UP000789920">
    <property type="component" value="Unassembled WGS sequence"/>
</dbReference>
<proteinExistence type="predicted"/>
<keyword evidence="2" id="KW-1185">Reference proteome</keyword>
<reference evidence="1" key="1">
    <citation type="submission" date="2021-06" db="EMBL/GenBank/DDBJ databases">
        <authorList>
            <person name="Kallberg Y."/>
            <person name="Tangrot J."/>
            <person name="Rosling A."/>
        </authorList>
    </citation>
    <scope>NUCLEOTIDE SEQUENCE</scope>
    <source>
        <strain evidence="1">MA461A</strain>
    </source>
</reference>
<sequence length="1567" mass="180350">MSNIRFEIKGKQYHYLADKKNQIFRIDYQKNTQAGQQIVLDKILSRDNEFGQPYLPNVQLIAEVIKHGLNKKITVMKYKPKKRYKKKMGNLGVAKEYGPCPRSPKCGCDCSLSECICNNYTKYRGEITGGALKLKKKKRDGAKSAIAAASQENPKIIILMDKALITDKTNEKETNKDKLLANYRAILMVLKMQSRMGQLAKTHQIKQLQKQIARFLARRRKSYKVLARRRQKGTNLMLAVAVPAIILIRGVLFCLDGIVTSKLKFPLGQICFVINNCKLLVKNEKEAIIEDITEANEHCKETLKKFGALTVGDEVRGVLKIIRKTEQPGGSNLLIDILLNISYGFPLYLAYGKTTEIEKVLAKITKRLKGYFRQERRKKYEELEEPEITSEESEEEENQSRKIKIKPKRKGKKEEKEIISRFTENLNQKERIAELTIIGREEEIKQMTYVLSRMIKNNPLLIGPPGVGKTAIVEGLVQRIKRGQVPDYLKNKIIYQLNMMALMAGTKFQGDLEERLKAIFRFMGQPENKAILFIDEIHLIVGAGRSQGALDISNLLKPLLSRGEIQCLGATTQEEYRKYIEKDGALTRRFSNIYVREPSEEESIAILRGNKNNLEIYYELKIQDEALVAAVKMSQRYLTSACLPDKAVDLIDETCGRIHNHLESTDLQQKIEQQKQKLTELTQQDHQESTRIQQLNQAKKNLAQAQKDLENYQLTTIDYNKAGEIKYQLFPQLQEKISHLEQQASQNTLRKYAISPEDIAVTIAKKYDLPLGKILQEEQQKLLFLPGLLAQRIKGQDHALRVVSEAIFRARAGIQDPNRPLAAFLFVGPTGVGKTEVALTIAEQLFDQKKNLIHLDMTDFSEPHSISKLIGPPPGYIGFEEPPRLEIVREKMHSVILFDEVEKCHPAVINLLLQILDNGFLTLADGREVNFRNTILILTSNLGSELYFTTGETDELEGKLHHILKGYFRPEFLNRLNEIVFFNSLTPEVVREIISKELELFIRRVDQEKNIKLRYDQQVIEKIFREAYSPEYGARPVKKYLEKQIGSLIARGIIAQFLKSGGNYLLELEAETQDIKITTFSSFILHSGPPYANGKIHLGHVLNFLIKDIIVRWQASAGHYTPFLLGWDTHGLPIEHKMLQVYPEKKNDLRPLCYQFALEQAQIQREQLEKLGLFTDYNQYYITLDRRYEAEQLRIFGEIVKKGLVYQEKWCGEKLKVKEIFLGEKLLGLTYFHPYRKDTRGYIVDGSDFIKEGEGTGLVHLAPAFGAEDFAAAQKENLLVDCPLEPNGLFNQKIMVSELIGRHYTEVNQYVITDLEKRNLILKKAEITHMEVLKKELLENVAKVKWYPGVPIPVLYNNSEPMLNYKIIDYIANIVEKNVLGRDIMDVWLDSGVSHCPQIGIRINPNNKEETEAKFKKIVEAYAKILLLTTILINCQVLFEEELAKVRDDGERNMRELEKIEEMIRNIREGERKLAEMERLSAEKIEKEQFVEERIAEIYKESRESSQKNEETFQGEESEVARGRKENLLFHGGEFQHEYDDDGNLVDYGKFHFQSGFTRERLEYVFP</sequence>
<feature type="non-terminal residue" evidence="1">
    <location>
        <position position="1567"/>
    </location>
</feature>
<organism evidence="1 2">
    <name type="scientific">Racocetra persica</name>
    <dbReference type="NCBI Taxonomy" id="160502"/>
    <lineage>
        <taxon>Eukaryota</taxon>
        <taxon>Fungi</taxon>
        <taxon>Fungi incertae sedis</taxon>
        <taxon>Mucoromycota</taxon>
        <taxon>Glomeromycotina</taxon>
        <taxon>Glomeromycetes</taxon>
        <taxon>Diversisporales</taxon>
        <taxon>Gigasporaceae</taxon>
        <taxon>Racocetra</taxon>
    </lineage>
</organism>
<dbReference type="EMBL" id="CAJVQC010004254">
    <property type="protein sequence ID" value="CAG8538128.1"/>
    <property type="molecule type" value="Genomic_DNA"/>
</dbReference>
<accession>A0ACA9LQ60</accession>
<protein>
    <submittedName>
        <fullName evidence="1">23902_t:CDS:1</fullName>
    </submittedName>
</protein>
<evidence type="ECO:0000313" key="2">
    <source>
        <dbReference type="Proteomes" id="UP000789920"/>
    </source>
</evidence>